<dbReference type="SUPFAM" id="SSF53901">
    <property type="entry name" value="Thiolase-like"/>
    <property type="match status" value="1"/>
</dbReference>
<dbReference type="Proteomes" id="UP001379533">
    <property type="component" value="Chromosome"/>
</dbReference>
<dbReference type="PROSITE" id="PS52004">
    <property type="entry name" value="KS3_2"/>
    <property type="match status" value="1"/>
</dbReference>
<dbReference type="Pfam" id="PF00550">
    <property type="entry name" value="PP-binding"/>
    <property type="match status" value="1"/>
</dbReference>
<dbReference type="InterPro" id="IPR009081">
    <property type="entry name" value="PP-bd_ACP"/>
</dbReference>
<evidence type="ECO:0000313" key="7">
    <source>
        <dbReference type="EMBL" id="WXB00344.1"/>
    </source>
</evidence>
<dbReference type="Gene3D" id="3.40.47.10">
    <property type="match status" value="1"/>
</dbReference>
<dbReference type="PANTHER" id="PTHR43775:SF37">
    <property type="entry name" value="SI:DKEY-61P9.11"/>
    <property type="match status" value="1"/>
</dbReference>
<evidence type="ECO:0000256" key="3">
    <source>
        <dbReference type="ARBA" id="ARBA00022679"/>
    </source>
</evidence>
<dbReference type="InterPro" id="IPR036736">
    <property type="entry name" value="ACP-like_sf"/>
</dbReference>
<dbReference type="SMART" id="SM00823">
    <property type="entry name" value="PKS_PP"/>
    <property type="match status" value="1"/>
</dbReference>
<keyword evidence="2" id="KW-0597">Phosphoprotein</keyword>
<dbReference type="Gene3D" id="3.40.50.720">
    <property type="entry name" value="NAD(P)-binding Rossmann-like Domain"/>
    <property type="match status" value="1"/>
</dbReference>
<dbReference type="PROSITE" id="PS00606">
    <property type="entry name" value="KS3_1"/>
    <property type="match status" value="1"/>
</dbReference>
<dbReference type="PROSITE" id="PS50075">
    <property type="entry name" value="CARRIER"/>
    <property type="match status" value="1"/>
</dbReference>
<reference evidence="7 8" key="1">
    <citation type="submission" date="2021-12" db="EMBL/GenBank/DDBJ databases">
        <title>Discovery of the Pendulisporaceae a myxobacterial family with distinct sporulation behavior and unique specialized metabolism.</title>
        <authorList>
            <person name="Garcia R."/>
            <person name="Popoff A."/>
            <person name="Bader C.D."/>
            <person name="Loehr J."/>
            <person name="Walesch S."/>
            <person name="Walt C."/>
            <person name="Boldt J."/>
            <person name="Bunk B."/>
            <person name="Haeckl F.J.F.P.J."/>
            <person name="Gunesch A.P."/>
            <person name="Birkelbach J."/>
            <person name="Nuebel U."/>
            <person name="Pietschmann T."/>
            <person name="Bach T."/>
            <person name="Mueller R."/>
        </authorList>
    </citation>
    <scope>NUCLEOTIDE SEQUENCE [LARGE SCALE GENOMIC DNA]</scope>
    <source>
        <strain evidence="7 8">MSr12523</strain>
    </source>
</reference>
<dbReference type="InterPro" id="IPR018201">
    <property type="entry name" value="Ketoacyl_synth_AS"/>
</dbReference>
<feature type="region of interest" description="Disordered" evidence="4">
    <location>
        <begin position="361"/>
        <end position="384"/>
    </location>
</feature>
<sequence length="848" mass="90614">MFPSDHVLWVTGGTRGIGYRCAQHFVRERGVKRLVLTGRELLPPREQWAHAQRANTPIAQKIRAVLALEAEGAQVQVLAVPLSDEEALRASLQSVKATLGPIGGVLHCAGLVDHEQPALVRKSASAIEAVLEPKVTGLDAMLACFEHEPLRFFALFSSVSAAVPALAVGQSDYAMANAYMDYAAQAHRDRMPIVSIQWPSWKESGMGESRTPVYQGLGFHGHGDAEGLRLLDALLGRALGPVVLPAVVAPARWRADALLEPRAKPASVTAPASPAASSKTAVQAWLVDIVARELKLDPSRLDAQTPLPDYGVDSVMLVQLVRPVSERIGEAVDPSVLFEHPTLEAFSNWLVSRYGEVLSAAPADTPSDAPEPTPQVQSAAAQPRPTAADDIAVIGLSCRFPGAGNVEEFWHLLAEGRSAIRPVPPERWGHASSYCAGVLDNATHFDPAFFLISHADARAMDPQALLALEESLSLWYQAGYTPQEIKGRAIGVYLGGRSQVVADVQALQEATNLIMAVGANYLAANISRFFDLRGPSVVIDTACSSALVAMNMAIQSLHAGEIEAALVGGVSLLHGDGALRVFEQRGILNREPALHLFDRRAKGTILGEGAGMVLLKRLDQAVRDGDSIYAVIKGIAINNDGRTAGPAAPNPLAQKAVMQRALAKSGKRAAEVGHIEVNGSGTEVTDLLELKAIQSVYRPSGETPCELGSMKPNIGHPLCAEGIASFIKSVLMLHHRRRVPFLSAQEPMQHYDLARSPFRFARTASEADAPTVAAINSFADGGTNAHVIVEAWPESRSTAMRRPVVPPTLSKIDCRSRSVEIVTPPATKSAPSATRANGVWKRLNGTPT</sequence>
<dbReference type="InterPro" id="IPR014030">
    <property type="entry name" value="Ketoacyl_synth_N"/>
</dbReference>
<feature type="domain" description="Carrier" evidence="5">
    <location>
        <begin position="277"/>
        <end position="354"/>
    </location>
</feature>
<dbReference type="SMART" id="SM01294">
    <property type="entry name" value="PKS_PP_betabranch"/>
    <property type="match status" value="1"/>
</dbReference>
<dbReference type="SUPFAM" id="SSF51735">
    <property type="entry name" value="NAD(P)-binding Rossmann-fold domains"/>
    <property type="match status" value="1"/>
</dbReference>
<dbReference type="Pfam" id="PF00109">
    <property type="entry name" value="ketoacyl-synt"/>
    <property type="match status" value="1"/>
</dbReference>
<keyword evidence="3" id="KW-0808">Transferase</keyword>
<evidence type="ECO:0000256" key="2">
    <source>
        <dbReference type="ARBA" id="ARBA00022553"/>
    </source>
</evidence>
<dbReference type="InterPro" id="IPR020841">
    <property type="entry name" value="PKS_Beta-ketoAc_synthase_dom"/>
</dbReference>
<name>A0ABZ2KSR0_9BACT</name>
<dbReference type="PANTHER" id="PTHR43775">
    <property type="entry name" value="FATTY ACID SYNTHASE"/>
    <property type="match status" value="1"/>
</dbReference>
<dbReference type="PROSITE" id="PS00012">
    <property type="entry name" value="PHOSPHOPANTETHEINE"/>
    <property type="match status" value="1"/>
</dbReference>
<dbReference type="Gene3D" id="1.10.1200.10">
    <property type="entry name" value="ACP-like"/>
    <property type="match status" value="1"/>
</dbReference>
<evidence type="ECO:0000313" key="8">
    <source>
        <dbReference type="Proteomes" id="UP001379533"/>
    </source>
</evidence>
<evidence type="ECO:0000259" key="5">
    <source>
        <dbReference type="PROSITE" id="PS50075"/>
    </source>
</evidence>
<organism evidence="7 8">
    <name type="scientific">Pendulispora brunnea</name>
    <dbReference type="NCBI Taxonomy" id="2905690"/>
    <lineage>
        <taxon>Bacteria</taxon>
        <taxon>Pseudomonadati</taxon>
        <taxon>Myxococcota</taxon>
        <taxon>Myxococcia</taxon>
        <taxon>Myxococcales</taxon>
        <taxon>Sorangiineae</taxon>
        <taxon>Pendulisporaceae</taxon>
        <taxon>Pendulispora</taxon>
    </lineage>
</organism>
<dbReference type="CDD" id="cd00833">
    <property type="entry name" value="PKS"/>
    <property type="match status" value="1"/>
</dbReference>
<dbReference type="InterPro" id="IPR057326">
    <property type="entry name" value="KR_dom"/>
</dbReference>
<feature type="compositionally biased region" description="Low complexity" evidence="4">
    <location>
        <begin position="361"/>
        <end position="370"/>
    </location>
</feature>
<evidence type="ECO:0000256" key="4">
    <source>
        <dbReference type="SAM" id="MobiDB-lite"/>
    </source>
</evidence>
<dbReference type="SMART" id="SM00822">
    <property type="entry name" value="PKS_KR"/>
    <property type="match status" value="1"/>
</dbReference>
<dbReference type="InterPro" id="IPR050091">
    <property type="entry name" value="PKS_NRPS_Biosynth_Enz"/>
</dbReference>
<dbReference type="CDD" id="cd08953">
    <property type="entry name" value="KR_2_SDR_x"/>
    <property type="match status" value="1"/>
</dbReference>
<dbReference type="SMART" id="SM00825">
    <property type="entry name" value="PKS_KS"/>
    <property type="match status" value="1"/>
</dbReference>
<protein>
    <submittedName>
        <fullName evidence="7">KR domain-containing protein</fullName>
    </submittedName>
</protein>
<keyword evidence="1" id="KW-0596">Phosphopantetheine</keyword>
<accession>A0ABZ2KSR0</accession>
<dbReference type="InterPro" id="IPR020806">
    <property type="entry name" value="PKS_PP-bd"/>
</dbReference>
<dbReference type="SUPFAM" id="SSF47336">
    <property type="entry name" value="ACP-like"/>
    <property type="match status" value="1"/>
</dbReference>
<gene>
    <name evidence="7" type="ORF">LZC95_16915</name>
</gene>
<dbReference type="InterPro" id="IPR013968">
    <property type="entry name" value="PKS_KR"/>
</dbReference>
<feature type="domain" description="Ketosynthase family 3 (KS3)" evidence="6">
    <location>
        <begin position="388"/>
        <end position="791"/>
    </location>
</feature>
<dbReference type="InterPro" id="IPR036291">
    <property type="entry name" value="NAD(P)-bd_dom_sf"/>
</dbReference>
<proteinExistence type="predicted"/>
<dbReference type="InterPro" id="IPR006162">
    <property type="entry name" value="Ppantetheine_attach_site"/>
</dbReference>
<dbReference type="Pfam" id="PF02801">
    <property type="entry name" value="Ketoacyl-synt_C"/>
    <property type="match status" value="1"/>
</dbReference>
<evidence type="ECO:0000256" key="1">
    <source>
        <dbReference type="ARBA" id="ARBA00022450"/>
    </source>
</evidence>
<dbReference type="InterPro" id="IPR016039">
    <property type="entry name" value="Thiolase-like"/>
</dbReference>
<keyword evidence="8" id="KW-1185">Reference proteome</keyword>
<dbReference type="Pfam" id="PF08659">
    <property type="entry name" value="KR"/>
    <property type="match status" value="1"/>
</dbReference>
<dbReference type="EMBL" id="CP089982">
    <property type="protein sequence ID" value="WXB00344.1"/>
    <property type="molecule type" value="Genomic_DNA"/>
</dbReference>
<evidence type="ECO:0000259" key="6">
    <source>
        <dbReference type="PROSITE" id="PS52004"/>
    </source>
</evidence>
<dbReference type="InterPro" id="IPR014031">
    <property type="entry name" value="Ketoacyl_synth_C"/>
</dbReference>